<name>A0A841C6E6_9ACTN</name>
<dbReference type="EMBL" id="JACHMN010000004">
    <property type="protein sequence ID" value="MBB5874662.1"/>
    <property type="molecule type" value="Genomic_DNA"/>
</dbReference>
<comment type="cofactor">
    <cofactor evidence="1">
        <name>pantetheine 4'-phosphate</name>
        <dbReference type="ChEBI" id="CHEBI:47942"/>
    </cofactor>
</comment>
<evidence type="ECO:0000313" key="6">
    <source>
        <dbReference type="Proteomes" id="UP000587527"/>
    </source>
</evidence>
<organism evidence="5 6">
    <name type="scientific">Allocatelliglobosispora scoriae</name>
    <dbReference type="NCBI Taxonomy" id="643052"/>
    <lineage>
        <taxon>Bacteria</taxon>
        <taxon>Bacillati</taxon>
        <taxon>Actinomycetota</taxon>
        <taxon>Actinomycetes</taxon>
        <taxon>Micromonosporales</taxon>
        <taxon>Micromonosporaceae</taxon>
        <taxon>Allocatelliglobosispora</taxon>
    </lineage>
</organism>
<keyword evidence="6" id="KW-1185">Reference proteome</keyword>
<dbReference type="NCBIfam" id="TIGR01733">
    <property type="entry name" value="AA-adenyl-dom"/>
    <property type="match status" value="1"/>
</dbReference>
<dbReference type="GO" id="GO:0003824">
    <property type="term" value="F:catalytic activity"/>
    <property type="evidence" value="ECO:0007669"/>
    <property type="project" value="InterPro"/>
</dbReference>
<dbReference type="FunFam" id="3.40.50.980:FF:000002">
    <property type="entry name" value="Enterobactin synthetase component F"/>
    <property type="match status" value="1"/>
</dbReference>
<accession>A0A841C6E6</accession>
<dbReference type="InterPro" id="IPR036736">
    <property type="entry name" value="ACP-like_sf"/>
</dbReference>
<dbReference type="GO" id="GO:0031177">
    <property type="term" value="F:phosphopantetheine binding"/>
    <property type="evidence" value="ECO:0007669"/>
    <property type="project" value="InterPro"/>
</dbReference>
<dbReference type="CDD" id="cd19531">
    <property type="entry name" value="LCL_NRPS-like"/>
    <property type="match status" value="1"/>
</dbReference>
<reference evidence="5 6" key="1">
    <citation type="submission" date="2020-08" db="EMBL/GenBank/DDBJ databases">
        <title>Sequencing the genomes of 1000 actinobacteria strains.</title>
        <authorList>
            <person name="Klenk H.-P."/>
        </authorList>
    </citation>
    <scope>NUCLEOTIDE SEQUENCE [LARGE SCALE GENOMIC DNA]</scope>
    <source>
        <strain evidence="5 6">DSM 45362</strain>
    </source>
</reference>
<keyword evidence="3" id="KW-0597">Phosphoprotein</keyword>
<dbReference type="InterPro" id="IPR001242">
    <property type="entry name" value="Condensation_dom"/>
</dbReference>
<comment type="caution">
    <text evidence="5">The sequence shown here is derived from an EMBL/GenBank/DDBJ whole genome shotgun (WGS) entry which is preliminary data.</text>
</comment>
<dbReference type="InterPro" id="IPR045851">
    <property type="entry name" value="AMP-bd_C_sf"/>
</dbReference>
<keyword evidence="2" id="KW-0596">Phosphopantetheine</keyword>
<dbReference type="GO" id="GO:0005737">
    <property type="term" value="C:cytoplasm"/>
    <property type="evidence" value="ECO:0007669"/>
    <property type="project" value="TreeGrafter"/>
</dbReference>
<evidence type="ECO:0000259" key="4">
    <source>
        <dbReference type="PROSITE" id="PS50075"/>
    </source>
</evidence>
<proteinExistence type="predicted"/>
<dbReference type="Proteomes" id="UP000587527">
    <property type="component" value="Unassembled WGS sequence"/>
</dbReference>
<gene>
    <name evidence="5" type="ORF">F4553_008114</name>
</gene>
<dbReference type="CDD" id="cd17646">
    <property type="entry name" value="A_NRPS_AB3403-like"/>
    <property type="match status" value="1"/>
</dbReference>
<dbReference type="InterPro" id="IPR020845">
    <property type="entry name" value="AMP-binding_CS"/>
</dbReference>
<dbReference type="Pfam" id="PF13193">
    <property type="entry name" value="AMP-binding_C"/>
    <property type="match status" value="1"/>
</dbReference>
<protein>
    <submittedName>
        <fullName evidence="5">Amino acid adenylation domain-containing protein</fullName>
    </submittedName>
</protein>
<dbReference type="RefSeq" id="WP_184847552.1">
    <property type="nucleotide sequence ID" value="NZ_JACHMN010000004.1"/>
</dbReference>
<dbReference type="SUPFAM" id="SSF52777">
    <property type="entry name" value="CoA-dependent acyltransferases"/>
    <property type="match status" value="2"/>
</dbReference>
<evidence type="ECO:0000256" key="2">
    <source>
        <dbReference type="ARBA" id="ARBA00022450"/>
    </source>
</evidence>
<dbReference type="FunFam" id="3.40.50.12780:FF:000012">
    <property type="entry name" value="Non-ribosomal peptide synthetase"/>
    <property type="match status" value="1"/>
</dbReference>
<dbReference type="InterPro" id="IPR009081">
    <property type="entry name" value="PP-bd_ACP"/>
</dbReference>
<dbReference type="GO" id="GO:0008610">
    <property type="term" value="P:lipid biosynthetic process"/>
    <property type="evidence" value="ECO:0007669"/>
    <property type="project" value="UniProtKB-ARBA"/>
</dbReference>
<dbReference type="GO" id="GO:0044550">
    <property type="term" value="P:secondary metabolite biosynthetic process"/>
    <property type="evidence" value="ECO:0007669"/>
    <property type="project" value="UniProtKB-ARBA"/>
</dbReference>
<dbReference type="InterPro" id="IPR000873">
    <property type="entry name" value="AMP-dep_synth/lig_dom"/>
</dbReference>
<dbReference type="Pfam" id="PF00550">
    <property type="entry name" value="PP-binding"/>
    <property type="match status" value="1"/>
</dbReference>
<evidence type="ECO:0000256" key="3">
    <source>
        <dbReference type="ARBA" id="ARBA00022553"/>
    </source>
</evidence>
<dbReference type="Gene3D" id="3.40.50.980">
    <property type="match status" value="2"/>
</dbReference>
<dbReference type="SUPFAM" id="SSF47336">
    <property type="entry name" value="ACP-like"/>
    <property type="match status" value="1"/>
</dbReference>
<dbReference type="PANTHER" id="PTHR45527:SF1">
    <property type="entry name" value="FATTY ACID SYNTHASE"/>
    <property type="match status" value="1"/>
</dbReference>
<dbReference type="FunFam" id="3.30.559.10:FF:000012">
    <property type="entry name" value="Non-ribosomal peptide synthetase"/>
    <property type="match status" value="1"/>
</dbReference>
<dbReference type="SMART" id="SM00823">
    <property type="entry name" value="PKS_PP"/>
    <property type="match status" value="1"/>
</dbReference>
<dbReference type="PROSITE" id="PS00455">
    <property type="entry name" value="AMP_BINDING"/>
    <property type="match status" value="1"/>
</dbReference>
<dbReference type="PROSITE" id="PS50075">
    <property type="entry name" value="CARRIER"/>
    <property type="match status" value="1"/>
</dbReference>
<dbReference type="Gene3D" id="2.30.38.10">
    <property type="entry name" value="Luciferase, Domain 3"/>
    <property type="match status" value="1"/>
</dbReference>
<dbReference type="Gene3D" id="3.30.559.10">
    <property type="entry name" value="Chloramphenicol acetyltransferase-like domain"/>
    <property type="match status" value="1"/>
</dbReference>
<evidence type="ECO:0000256" key="1">
    <source>
        <dbReference type="ARBA" id="ARBA00001957"/>
    </source>
</evidence>
<dbReference type="AlphaFoldDB" id="A0A841C6E6"/>
<dbReference type="Gene3D" id="3.30.559.30">
    <property type="entry name" value="Nonribosomal peptide synthetase, condensation domain"/>
    <property type="match status" value="1"/>
</dbReference>
<evidence type="ECO:0000313" key="5">
    <source>
        <dbReference type="EMBL" id="MBB5874662.1"/>
    </source>
</evidence>
<dbReference type="InterPro" id="IPR029058">
    <property type="entry name" value="AB_hydrolase_fold"/>
</dbReference>
<dbReference type="GO" id="GO:0043041">
    <property type="term" value="P:amino acid activation for nonribosomal peptide biosynthetic process"/>
    <property type="evidence" value="ECO:0007669"/>
    <property type="project" value="TreeGrafter"/>
</dbReference>
<dbReference type="InterPro" id="IPR020806">
    <property type="entry name" value="PKS_PP-bd"/>
</dbReference>
<dbReference type="Gene3D" id="3.30.300.30">
    <property type="match status" value="1"/>
</dbReference>
<dbReference type="FunFam" id="2.30.38.10:FF:000001">
    <property type="entry name" value="Non-ribosomal peptide synthetase PvdI"/>
    <property type="match status" value="1"/>
</dbReference>
<dbReference type="Pfam" id="PF00668">
    <property type="entry name" value="Condensation"/>
    <property type="match status" value="1"/>
</dbReference>
<dbReference type="InterPro" id="IPR010071">
    <property type="entry name" value="AA_adenyl_dom"/>
</dbReference>
<dbReference type="InterPro" id="IPR025110">
    <property type="entry name" value="AMP-bd_C"/>
</dbReference>
<sequence>MTIASEAGVRELPLTFAQQRLWSLDQLVPGMTAYNMYAPFRMRGPLDHDALQWAFTQVVTRHEVLRATFPSADGEPVQRVAPPGELALAHLDLSGLPLPQAEQRARELVTRWLDESYDLANGPLIKARLIHLGPRDHILVLLYHHIVCDGWSLNIIFDELAALYGARLTGAPDPLPPLPTQYGDYAAWQRGTLTDDYLAEHLDFWRAKLGDAPAHLDLPTDRRRPAVQQFDGERYHLTVAPDMWSRVQAAARSYRVTPFMLLYGCYAALLSRWSGSTDFLIGVPMAARLQTGVEPLVGNFVNILPMRVDLAGDPTIGEFVRRIRGATLEYFAHQEVPFEKLVEVLRPNRTTSYSPLVQIMFTLQNLRPVLPGFPGVDVEVFRVELNTSFLDLWLEFAPRGDEATATFRYMTSLFDGATIVRIAAAFERFLAAFTAESGLRLSELPLLGEQERAVVRDEWSRSAPAVTSELLVPDLIAEAARLHPDRTAVRSAGRSLTYRELDARANQVAHALIGRGIGPESVVGLHLDRGPEFVTAMLGVLKAGGAYLPLDPASPPDRIARMVAIAGAALVLDPPGLDRLDLAEQPVGPPVVRRDPDHLAYVIFTSGSTGDPKGVGVGHAAIANRLLWMRDAYGLQPEDRVLHKTPATFDVSVWELLLPLLTGARLVLAEPGRQGDPDHLVELIEAERVTITHFVPPMLAAFLDSPDVGRCTSLRLVVCSGQALPPELRDRFTGLLPARLENLYGPTEAAVDVTAWRCDTETGRHIVPIGRPIAGVQTYVLDAGLGLAPIDVPGELYLGGVALARGYAGRPDLTADRFVPHPFATTPGERLYRTGDQVRWRAGGVLEYLGRNDEQVKIRGYRIEPGEIQAALTGHPRVRQALVVGHQTTGDHQELVAYLVCDQPAPDAAELRRWLGQRLPAYLVPTAFAQLEAFPLTRNGKVDRAALPAPDGRVRAVTGFAAAATGVEVLITEVWAELLGLTEVGVLHNFFDLGGNSLTMSKVRARLAARLGREIPMLALYEHPTVSSLARHLDGGSQAEADLAAAFPHLRPGRRSV</sequence>
<dbReference type="PANTHER" id="PTHR45527">
    <property type="entry name" value="NONRIBOSOMAL PEPTIDE SYNTHETASE"/>
    <property type="match status" value="1"/>
</dbReference>
<dbReference type="SUPFAM" id="SSF56801">
    <property type="entry name" value="Acetyl-CoA synthetase-like"/>
    <property type="match status" value="1"/>
</dbReference>
<dbReference type="Gene3D" id="3.40.50.1820">
    <property type="entry name" value="alpha/beta hydrolase"/>
    <property type="match status" value="1"/>
</dbReference>
<feature type="domain" description="Carrier" evidence="4">
    <location>
        <begin position="962"/>
        <end position="1037"/>
    </location>
</feature>
<dbReference type="InterPro" id="IPR023213">
    <property type="entry name" value="CAT-like_dom_sf"/>
</dbReference>
<dbReference type="Pfam" id="PF00501">
    <property type="entry name" value="AMP-binding"/>
    <property type="match status" value="1"/>
</dbReference>
<dbReference type="FunFam" id="3.30.300.30:FF:000010">
    <property type="entry name" value="Enterobactin synthetase component F"/>
    <property type="match status" value="1"/>
</dbReference>